<dbReference type="Gene3D" id="3.40.50.1000">
    <property type="entry name" value="HAD superfamily/HAD-like"/>
    <property type="match status" value="1"/>
</dbReference>
<dbReference type="InterPro" id="IPR041492">
    <property type="entry name" value="HAD_2"/>
</dbReference>
<dbReference type="PANTHER" id="PTHR43434">
    <property type="entry name" value="PHOSPHOGLYCOLATE PHOSPHATASE"/>
    <property type="match status" value="1"/>
</dbReference>
<dbReference type="InterPro" id="IPR036412">
    <property type="entry name" value="HAD-like_sf"/>
</dbReference>
<evidence type="ECO:0000313" key="3">
    <source>
        <dbReference type="Proteomes" id="UP000438991"/>
    </source>
</evidence>
<comment type="caution">
    <text evidence="2">The sequence shown here is derived from an EMBL/GenBank/DDBJ whole genome shotgun (WGS) entry which is preliminary data.</text>
</comment>
<gene>
    <name evidence="2" type="ORF">GJ689_12290</name>
</gene>
<dbReference type="Pfam" id="PF13419">
    <property type="entry name" value="HAD_2"/>
    <property type="match status" value="1"/>
</dbReference>
<dbReference type="PANTHER" id="PTHR43434:SF20">
    <property type="entry name" value="5'-NUCLEOTIDASE"/>
    <property type="match status" value="1"/>
</dbReference>
<protein>
    <submittedName>
        <fullName evidence="2">HAD hydrolase-like protein</fullName>
    </submittedName>
</protein>
<dbReference type="EMBL" id="WNKV01000008">
    <property type="protein sequence ID" value="MTW16982.1"/>
    <property type="molecule type" value="Genomic_DNA"/>
</dbReference>
<proteinExistence type="predicted"/>
<dbReference type="SFLD" id="SFLDS00003">
    <property type="entry name" value="Haloacid_Dehalogenase"/>
    <property type="match status" value="1"/>
</dbReference>
<evidence type="ECO:0000256" key="1">
    <source>
        <dbReference type="SAM" id="MobiDB-lite"/>
    </source>
</evidence>
<dbReference type="AlphaFoldDB" id="A0A9X5AS31"/>
<dbReference type="GO" id="GO:0016791">
    <property type="term" value="F:phosphatase activity"/>
    <property type="evidence" value="ECO:0007669"/>
    <property type="project" value="UniProtKB-ARBA"/>
</dbReference>
<feature type="region of interest" description="Disordered" evidence="1">
    <location>
        <begin position="242"/>
        <end position="265"/>
    </location>
</feature>
<accession>A0A9X5AS31</accession>
<reference evidence="2 3" key="1">
    <citation type="submission" date="2019-11" db="EMBL/GenBank/DDBJ databases">
        <title>Whole-genome sequence of Rhodoplanes serenus DSM 18633, type strain.</title>
        <authorList>
            <person name="Kyndt J.A."/>
            <person name="Meyer T.E."/>
        </authorList>
    </citation>
    <scope>NUCLEOTIDE SEQUENCE [LARGE SCALE GENOMIC DNA]</scope>
    <source>
        <strain evidence="2 3">DSM 18633</strain>
    </source>
</reference>
<dbReference type="GO" id="GO:0004713">
    <property type="term" value="F:protein tyrosine kinase activity"/>
    <property type="evidence" value="ECO:0007669"/>
    <property type="project" value="TreeGrafter"/>
</dbReference>
<dbReference type="InterPro" id="IPR023198">
    <property type="entry name" value="PGP-like_dom2"/>
</dbReference>
<organism evidence="2 3">
    <name type="scientific">Rhodoplanes serenus</name>
    <dbReference type="NCBI Taxonomy" id="200615"/>
    <lineage>
        <taxon>Bacteria</taxon>
        <taxon>Pseudomonadati</taxon>
        <taxon>Pseudomonadota</taxon>
        <taxon>Alphaproteobacteria</taxon>
        <taxon>Hyphomicrobiales</taxon>
        <taxon>Nitrobacteraceae</taxon>
        <taxon>Rhodoplanes</taxon>
    </lineage>
</organism>
<dbReference type="SFLD" id="SFLDG01129">
    <property type="entry name" value="C1.5:_HAD__Beta-PGM__Phosphata"/>
    <property type="match status" value="1"/>
</dbReference>
<dbReference type="Proteomes" id="UP000438991">
    <property type="component" value="Unassembled WGS sequence"/>
</dbReference>
<dbReference type="GO" id="GO:0005829">
    <property type="term" value="C:cytosol"/>
    <property type="evidence" value="ECO:0007669"/>
    <property type="project" value="TreeGrafter"/>
</dbReference>
<evidence type="ECO:0000313" key="2">
    <source>
        <dbReference type="EMBL" id="MTW16982.1"/>
    </source>
</evidence>
<dbReference type="Gene3D" id="1.10.150.240">
    <property type="entry name" value="Putative phosphatase, domain 2"/>
    <property type="match status" value="1"/>
</dbReference>
<name>A0A9X5AS31_9BRAD</name>
<keyword evidence="2" id="KW-0378">Hydrolase</keyword>
<dbReference type="InterPro" id="IPR023214">
    <property type="entry name" value="HAD_sf"/>
</dbReference>
<dbReference type="FunFam" id="3.40.50.1000:FF:000022">
    <property type="entry name" value="Phosphoglycolate phosphatase"/>
    <property type="match status" value="1"/>
</dbReference>
<dbReference type="InterPro" id="IPR050155">
    <property type="entry name" value="HAD-like_hydrolase_sf"/>
</dbReference>
<sequence length="265" mass="27657">MPLEAIPVEAMPVTAARVTLRRRIVLMDLDGTISDPADGVFAAFRHAVAAMGRPWPDGQPLDWVIGPPLRESFARVLGDETAATAALEHYRVHYAAGSMFDNQLYPGIVDAIGGLCDDGVRLYVATSKLNTFAAAIMARFGLAGRFAGIYGSTPDCRVETKADVIASCLAAEGLDPADCLMVGDREHDVLGAREHGIGCIGVTWGYGSADELAGSGAVALCDRPAMLPALVADVFAARSPASADGPAGLRSDMALDGASPDRRTS</sequence>
<dbReference type="SUPFAM" id="SSF56784">
    <property type="entry name" value="HAD-like"/>
    <property type="match status" value="1"/>
</dbReference>